<protein>
    <recommendedName>
        <fullName evidence="10">Acylase</fullName>
    </recommendedName>
</protein>
<dbReference type="KEGG" id="ncb:C0V82_13015"/>
<dbReference type="OrthoDB" id="9760084at2"/>
<dbReference type="SUPFAM" id="SSF56235">
    <property type="entry name" value="N-terminal nucleophile aminohydrolases (Ntn hydrolases)"/>
    <property type="match status" value="1"/>
</dbReference>
<dbReference type="Gene3D" id="1.10.1400.10">
    <property type="match status" value="1"/>
</dbReference>
<dbReference type="GO" id="GO:0017000">
    <property type="term" value="P:antibiotic biosynthetic process"/>
    <property type="evidence" value="ECO:0007669"/>
    <property type="project" value="InterPro"/>
</dbReference>
<feature type="active site" description="Nucleophile" evidence="5">
    <location>
        <position position="179"/>
    </location>
</feature>
<evidence type="ECO:0000256" key="6">
    <source>
        <dbReference type="PIRSR" id="PIRSR001227-2"/>
    </source>
</evidence>
<evidence type="ECO:0000256" key="5">
    <source>
        <dbReference type="PIRSR" id="PIRSR001227-1"/>
    </source>
</evidence>
<dbReference type="GO" id="GO:0016811">
    <property type="term" value="F:hydrolase activity, acting on carbon-nitrogen (but not peptide) bonds, in linear amides"/>
    <property type="evidence" value="ECO:0007669"/>
    <property type="project" value="InterPro"/>
</dbReference>
<dbReference type="PANTHER" id="PTHR34218">
    <property type="entry name" value="PEPTIDASE S45 PENICILLIN AMIDASE"/>
    <property type="match status" value="1"/>
</dbReference>
<dbReference type="InterPro" id="IPR014395">
    <property type="entry name" value="Pen/GL7ACA/AHL_acylase"/>
</dbReference>
<gene>
    <name evidence="8" type="ORF">C0V82_13015</name>
</gene>
<name>A0A2K9ND73_9PROT</name>
<evidence type="ECO:0000256" key="3">
    <source>
        <dbReference type="ARBA" id="ARBA00022801"/>
    </source>
</evidence>
<evidence type="ECO:0000256" key="2">
    <source>
        <dbReference type="ARBA" id="ARBA00022729"/>
    </source>
</evidence>
<dbReference type="InterPro" id="IPR043147">
    <property type="entry name" value="Penicillin_amidase_A-knob"/>
</dbReference>
<keyword evidence="3" id="KW-0378">Hydrolase</keyword>
<feature type="chain" id="PRO_5014862577" description="Acylase" evidence="7">
    <location>
        <begin position="28"/>
        <end position="700"/>
    </location>
</feature>
<dbReference type="EMBL" id="CP025611">
    <property type="protein sequence ID" value="AUN31054.1"/>
    <property type="molecule type" value="Genomic_DNA"/>
</dbReference>
<keyword evidence="6" id="KW-0479">Metal-binding</keyword>
<evidence type="ECO:0000313" key="8">
    <source>
        <dbReference type="EMBL" id="AUN31054.1"/>
    </source>
</evidence>
<dbReference type="Gene3D" id="3.60.20.10">
    <property type="entry name" value="Glutamine Phosphoribosylpyrophosphate, subunit 1, domain 1"/>
    <property type="match status" value="1"/>
</dbReference>
<dbReference type="InterPro" id="IPR023343">
    <property type="entry name" value="Penicillin_amidase_dom1"/>
</dbReference>
<dbReference type="Gene3D" id="1.10.439.10">
    <property type="entry name" value="Penicillin Amidohydrolase, domain 1"/>
    <property type="match status" value="1"/>
</dbReference>
<feature type="binding site" evidence="6">
    <location>
        <position position="251"/>
    </location>
    <ligand>
        <name>Ca(2+)</name>
        <dbReference type="ChEBI" id="CHEBI:29108"/>
    </ligand>
</feature>
<evidence type="ECO:0000256" key="7">
    <source>
        <dbReference type="SAM" id="SignalP"/>
    </source>
</evidence>
<evidence type="ECO:0008006" key="10">
    <source>
        <dbReference type="Google" id="ProtNLM"/>
    </source>
</evidence>
<sequence length="700" mass="75431">MIKPRRRRLCRALAVLLLLGTTAAASAADPARIDWDEWQVPHVTAPDLPSGLRALGWAQMRLRGDSIARAYLSARGTLAACVGEEALAGDIRTHQLGIPDRAREWLVAQDPEMRAGLDAYAAGMNRWLQHHPKREGVAACLQTVEPSDPLALVQALLHVGVAGHSLATQAEQWREQRGSNAYAVAPARSADGRTLLLINPHSPWRDPFTVLEQHLVVGDTNIYGMTFPGLPLPVMGFAQRHGWALTFNDVDGVDLYAATLEGDGYRFGDGTRAFTRRTVQIDVRDATGALQHLDLTVRSTLHGPVIAERDGKVLAVRIAGLERPHLLRQLWDMWQAPDMARFKQALAQQQMPITNLVRAGADGSIYYLFNGLSPRRAKGDRSFWAGVVDGGDPSLLWSDYVPFADLPQVENPPGGFVQNANDGPTSASWPTVLDRASLPATLTDDRRTPRGRRSLALMAGAGSVSLSDLAHMASDSGMDTAGLALPWLVPAALAASDAEVAGLGRVLQGWDGTATPASRGGPLFAEWSYLMRRAGMPVPAADIQQLPALGGRDEPVGVPRALTILREAGRNLHKRFGRVDVAWGDAYRIRRAGLDLPSPVGRDELGAFNAGRYQPVRDAGGATGRFDLVDASHFIAAVAFGPSGPEAQGLLAYGNKDDPSDTATRGQLTLFSQGKLRALSFTNEDVAAASREVEQMEMNP</sequence>
<evidence type="ECO:0000256" key="1">
    <source>
        <dbReference type="ARBA" id="ARBA00006586"/>
    </source>
</evidence>
<dbReference type="InterPro" id="IPR043146">
    <property type="entry name" value="Penicillin_amidase_N_B-knob"/>
</dbReference>
<dbReference type="RefSeq" id="WP_102112670.1">
    <property type="nucleotide sequence ID" value="NZ_BMGN01000011.1"/>
</dbReference>
<dbReference type="Gene3D" id="2.30.120.10">
    <property type="match status" value="1"/>
</dbReference>
<dbReference type="GO" id="GO:0046872">
    <property type="term" value="F:metal ion binding"/>
    <property type="evidence" value="ECO:0007669"/>
    <property type="project" value="UniProtKB-KW"/>
</dbReference>
<dbReference type="Pfam" id="PF01804">
    <property type="entry name" value="Penicil_amidase"/>
    <property type="match status" value="1"/>
</dbReference>
<organism evidence="8 9">
    <name type="scientific">Niveispirillum cyanobacteriorum</name>
    <dbReference type="NCBI Taxonomy" id="1612173"/>
    <lineage>
        <taxon>Bacteria</taxon>
        <taxon>Pseudomonadati</taxon>
        <taxon>Pseudomonadota</taxon>
        <taxon>Alphaproteobacteria</taxon>
        <taxon>Rhodospirillales</taxon>
        <taxon>Azospirillaceae</taxon>
        <taxon>Niveispirillum</taxon>
    </lineage>
</organism>
<reference evidence="8 9" key="1">
    <citation type="submission" date="2017-12" db="EMBL/GenBank/DDBJ databases">
        <title>Genomes of bacteria within cyanobacterial aggregates.</title>
        <authorList>
            <person name="Cai H."/>
        </authorList>
    </citation>
    <scope>NUCLEOTIDE SEQUENCE [LARGE SCALE GENOMIC DNA]</scope>
    <source>
        <strain evidence="8 9">TH16</strain>
    </source>
</reference>
<keyword evidence="6" id="KW-0106">Calcium</keyword>
<comment type="cofactor">
    <cofactor evidence="6">
        <name>Ca(2+)</name>
        <dbReference type="ChEBI" id="CHEBI:29108"/>
    </cofactor>
    <text evidence="6">Binds 1 Ca(2+) ion per dimer.</text>
</comment>
<feature type="signal peptide" evidence="7">
    <location>
        <begin position="1"/>
        <end position="27"/>
    </location>
</feature>
<evidence type="ECO:0000256" key="4">
    <source>
        <dbReference type="ARBA" id="ARBA00023145"/>
    </source>
</evidence>
<keyword evidence="4" id="KW-0865">Zymogen</keyword>
<feature type="binding site" evidence="6">
    <location>
        <position position="254"/>
    </location>
    <ligand>
        <name>Ca(2+)</name>
        <dbReference type="ChEBI" id="CHEBI:29108"/>
    </ligand>
</feature>
<evidence type="ECO:0000313" key="9">
    <source>
        <dbReference type="Proteomes" id="UP000234752"/>
    </source>
</evidence>
<dbReference type="InterPro" id="IPR029055">
    <property type="entry name" value="Ntn_hydrolases_N"/>
</dbReference>
<dbReference type="PIRSF" id="PIRSF001227">
    <property type="entry name" value="Pen_acylase"/>
    <property type="match status" value="1"/>
</dbReference>
<keyword evidence="2 7" id="KW-0732">Signal</keyword>
<keyword evidence="9" id="KW-1185">Reference proteome</keyword>
<proteinExistence type="inferred from homology"/>
<dbReference type="Proteomes" id="UP000234752">
    <property type="component" value="Chromosome eg_1"/>
</dbReference>
<comment type="similarity">
    <text evidence="1">Belongs to the peptidase S45 family.</text>
</comment>
<accession>A0A2K9ND73</accession>
<feature type="binding site" evidence="6">
    <location>
        <position position="253"/>
    </location>
    <ligand>
        <name>Ca(2+)</name>
        <dbReference type="ChEBI" id="CHEBI:29108"/>
    </ligand>
</feature>
<dbReference type="AlphaFoldDB" id="A0A2K9ND73"/>
<dbReference type="InterPro" id="IPR002692">
    <property type="entry name" value="S45"/>
</dbReference>
<dbReference type="PANTHER" id="PTHR34218:SF3">
    <property type="entry name" value="ACYL-HOMOSERINE LACTONE ACYLASE PVDQ"/>
    <property type="match status" value="1"/>
</dbReference>